<dbReference type="PANTHER" id="PTHR32552:SF81">
    <property type="entry name" value="TONB-DEPENDENT OUTER MEMBRANE RECEPTOR"/>
    <property type="match status" value="1"/>
</dbReference>
<keyword evidence="8" id="KW-0472">Membrane</keyword>
<dbReference type="PROSITE" id="PS52016">
    <property type="entry name" value="TONB_DEPENDENT_REC_3"/>
    <property type="match status" value="1"/>
</dbReference>
<keyword evidence="6" id="KW-0406">Ion transport</keyword>
<dbReference type="GO" id="GO:0006826">
    <property type="term" value="P:iron ion transport"/>
    <property type="evidence" value="ECO:0007669"/>
    <property type="project" value="UniProtKB-KW"/>
</dbReference>
<dbReference type="Pfam" id="PF00593">
    <property type="entry name" value="TonB_dep_Rec_b-barrel"/>
    <property type="match status" value="1"/>
</dbReference>
<reference evidence="12" key="1">
    <citation type="submission" date="2009-10" db="EMBL/GenBank/DDBJ databases">
        <title>Diversity of trophic interactions inside an arsenic-rich microbial ecosystem.</title>
        <authorList>
            <person name="Bertin P.N."/>
            <person name="Heinrich-Salmeron A."/>
            <person name="Pelletier E."/>
            <person name="Goulhen-Chollet F."/>
            <person name="Arsene-Ploetze F."/>
            <person name="Gallien S."/>
            <person name="Calteau A."/>
            <person name="Vallenet D."/>
            <person name="Casiot C."/>
            <person name="Chane-Woon-Ming B."/>
            <person name="Giloteaux L."/>
            <person name="Barakat M."/>
            <person name="Bonnefoy V."/>
            <person name="Bruneel O."/>
            <person name="Chandler M."/>
            <person name="Cleiss J."/>
            <person name="Duran R."/>
            <person name="Elbaz-Poulichet F."/>
            <person name="Fonknechten N."/>
            <person name="Lauga B."/>
            <person name="Mornico D."/>
            <person name="Ortet P."/>
            <person name="Schaeffer C."/>
            <person name="Siguier P."/>
            <person name="Alexander Thil Smith A."/>
            <person name="Van Dorsselaer A."/>
            <person name="Weissenbach J."/>
            <person name="Medigue C."/>
            <person name="Le Paslier D."/>
        </authorList>
    </citation>
    <scope>NUCLEOTIDE SEQUENCE</scope>
</reference>
<dbReference type="EMBL" id="CABO01000037">
    <property type="protein sequence ID" value="CBI02396.1"/>
    <property type="molecule type" value="Genomic_DNA"/>
</dbReference>
<dbReference type="Gene3D" id="2.170.130.10">
    <property type="entry name" value="TonB-dependent receptor, plug domain"/>
    <property type="match status" value="1"/>
</dbReference>
<dbReference type="Gene3D" id="2.60.40.1120">
    <property type="entry name" value="Carboxypeptidase-like, regulatory domain"/>
    <property type="match status" value="1"/>
</dbReference>
<evidence type="ECO:0000259" key="10">
    <source>
        <dbReference type="Pfam" id="PF00593"/>
    </source>
</evidence>
<dbReference type="InterPro" id="IPR039426">
    <property type="entry name" value="TonB-dep_rcpt-like"/>
</dbReference>
<feature type="domain" description="TonB-dependent receptor-like beta-barrel" evidence="10">
    <location>
        <begin position="363"/>
        <end position="834"/>
    </location>
</feature>
<comment type="caution">
    <text evidence="12">The sequence shown here is derived from an EMBL/GenBank/DDBJ whole genome shotgun (WGS) entry which is preliminary data.</text>
</comment>
<evidence type="ECO:0000256" key="5">
    <source>
        <dbReference type="ARBA" id="ARBA00023004"/>
    </source>
</evidence>
<dbReference type="GO" id="GO:0009279">
    <property type="term" value="C:cell outer membrane"/>
    <property type="evidence" value="ECO:0007669"/>
    <property type="project" value="UniProtKB-SubCell"/>
</dbReference>
<dbReference type="GO" id="GO:0030246">
    <property type="term" value="F:carbohydrate binding"/>
    <property type="evidence" value="ECO:0007669"/>
    <property type="project" value="InterPro"/>
</dbReference>
<proteinExistence type="predicted"/>
<evidence type="ECO:0000256" key="6">
    <source>
        <dbReference type="ARBA" id="ARBA00023065"/>
    </source>
</evidence>
<keyword evidence="5" id="KW-0408">Iron</keyword>
<gene>
    <name evidence="12" type="ORF">CARN4_2354</name>
</gene>
<name>E6Q5D1_9ZZZZ</name>
<dbReference type="SUPFAM" id="SSF49452">
    <property type="entry name" value="Starch-binding domain-like"/>
    <property type="match status" value="1"/>
</dbReference>
<evidence type="ECO:0000256" key="7">
    <source>
        <dbReference type="ARBA" id="ARBA00023077"/>
    </source>
</evidence>
<evidence type="ECO:0000256" key="9">
    <source>
        <dbReference type="ARBA" id="ARBA00023237"/>
    </source>
</evidence>
<dbReference type="InterPro" id="IPR012910">
    <property type="entry name" value="Plug_dom"/>
</dbReference>
<evidence type="ECO:0000256" key="2">
    <source>
        <dbReference type="ARBA" id="ARBA00022448"/>
    </source>
</evidence>
<protein>
    <submittedName>
        <fullName evidence="12">Putative Porin</fullName>
    </submittedName>
</protein>
<dbReference type="Pfam" id="PF07715">
    <property type="entry name" value="Plug"/>
    <property type="match status" value="1"/>
</dbReference>
<comment type="subcellular location">
    <subcellularLocation>
        <location evidence="1">Cell outer membrane</location>
        <topology evidence="1">Multi-pass membrane protein</topology>
    </subcellularLocation>
</comment>
<keyword evidence="7" id="KW-0798">TonB box</keyword>
<evidence type="ECO:0000256" key="4">
    <source>
        <dbReference type="ARBA" id="ARBA00022692"/>
    </source>
</evidence>
<dbReference type="InterPro" id="IPR037066">
    <property type="entry name" value="Plug_dom_sf"/>
</dbReference>
<dbReference type="InterPro" id="IPR013784">
    <property type="entry name" value="Carb-bd-like_fold"/>
</dbReference>
<feature type="domain" description="TonB-dependent receptor plug" evidence="11">
    <location>
        <begin position="137"/>
        <end position="241"/>
    </location>
</feature>
<keyword evidence="9" id="KW-0998">Cell outer membrane</keyword>
<dbReference type="PANTHER" id="PTHR32552">
    <property type="entry name" value="FERRICHROME IRON RECEPTOR-RELATED"/>
    <property type="match status" value="1"/>
</dbReference>
<evidence type="ECO:0000259" key="11">
    <source>
        <dbReference type="Pfam" id="PF07715"/>
    </source>
</evidence>
<dbReference type="InterPro" id="IPR036942">
    <property type="entry name" value="Beta-barrel_TonB_sf"/>
</dbReference>
<sequence>MKKLLGLALLCVGIALNAASLSAAPLGAIHGRIVASRADSDLAGAIVKARLRGAASAVVATTGENGSFRLPDLRPGTYVLTVDGRFQELAPYTVAIVGGMTKTVRLKVLAVVSHIIIKGHSVRPLPTYSKVFRTAQTQVLLGKTQIASQGALAGSAQLLQTAPGVLVSSYGSTGAAKSMITVRGFKQGWANQAGIVDNGMIGVTLNGVFLNNPQTGQWQADEIPDLSILDGMAVEYGPGSPVTRTFDSIGGTLNFYTQLPKDAPHLHLSGASGSYGGSAFHVDFSAPLSKHLGFIISHGRTFTQGYRNIIGSGTTAPGSTYASFGEIVDKFEHGSLDVFGYSASGTEMRPNLIPLSPLQNYDGNGNPIAGSYVTANGFDLNGNPIPGATYSQQTSGFYSALPLNVWQKTDSNSTRLLAADLELGLKNGWSLSNILAYRHGDRLHQKNFNWDQANNNQRFEYNNPFSNALSEKLTFHHVNARNGDALDIGSELFGSLYNTRNAFYNPDPVQSAPSAPSTILQPTVFRNNNFQQKNFTFFGQYLMRLGKRWKFTPGFRYVSLATNFLNSGLEGFPQCNGVPSSAGICSNKTKLGDSGTVFAGIEPSAELQFLANPNLAIYANFGRALRSPQTSPGGPYQGIPVAGLSPETGTNQEVGVKYFRRFAGRMLDGSPREAFLTASFFDERVRDQYIPIVIGAGVKVASASGSSRYSGLTLAFDRTFGRSIELFGGLSTTHAYFDSYDYLGTNYSGLPVTQVPKFAYNFGIAGQERAGTGFVTGRLWENFTGPQAMWNNLLGQPDPNGLQIPSYSVTNASIGYETASVGKPIGFTLSVNNLFNKQYNSFEYVTSGAYFGGGIGQSNLAGPGAILGEPGAPREVQFTVSLRD</sequence>
<evidence type="ECO:0000256" key="3">
    <source>
        <dbReference type="ARBA" id="ARBA00022496"/>
    </source>
</evidence>
<keyword evidence="3" id="KW-0410">Iron transport</keyword>
<dbReference type="Pfam" id="PF13620">
    <property type="entry name" value="CarboxypepD_reg"/>
    <property type="match status" value="1"/>
</dbReference>
<dbReference type="InterPro" id="IPR000531">
    <property type="entry name" value="Beta-barrel_TonB"/>
</dbReference>
<dbReference type="Gene3D" id="2.40.170.20">
    <property type="entry name" value="TonB-dependent receptor, beta-barrel domain"/>
    <property type="match status" value="1"/>
</dbReference>
<accession>E6Q5D1</accession>
<dbReference type="AlphaFoldDB" id="E6Q5D1"/>
<keyword evidence="2" id="KW-0813">Transport</keyword>
<evidence type="ECO:0000256" key="8">
    <source>
        <dbReference type="ARBA" id="ARBA00023136"/>
    </source>
</evidence>
<dbReference type="SUPFAM" id="SSF56935">
    <property type="entry name" value="Porins"/>
    <property type="match status" value="1"/>
</dbReference>
<keyword evidence="4" id="KW-0812">Transmembrane</keyword>
<evidence type="ECO:0000313" key="12">
    <source>
        <dbReference type="EMBL" id="CBI02396.1"/>
    </source>
</evidence>
<organism evidence="12">
    <name type="scientific">mine drainage metagenome</name>
    <dbReference type="NCBI Taxonomy" id="410659"/>
    <lineage>
        <taxon>unclassified sequences</taxon>
        <taxon>metagenomes</taxon>
        <taxon>ecological metagenomes</taxon>
    </lineage>
</organism>
<evidence type="ECO:0000256" key="1">
    <source>
        <dbReference type="ARBA" id="ARBA00004571"/>
    </source>
</evidence>